<dbReference type="CDD" id="cd15482">
    <property type="entry name" value="Sialidase_non-viral"/>
    <property type="match status" value="1"/>
</dbReference>
<gene>
    <name evidence="1" type="ORF">METZ01_LOCUS510242</name>
</gene>
<dbReference type="EMBL" id="UINC01226766">
    <property type="protein sequence ID" value="SVE57388.1"/>
    <property type="molecule type" value="Genomic_DNA"/>
</dbReference>
<organism evidence="1">
    <name type="scientific">marine metagenome</name>
    <dbReference type="NCBI Taxonomy" id="408172"/>
    <lineage>
        <taxon>unclassified sequences</taxon>
        <taxon>metagenomes</taxon>
        <taxon>ecological metagenomes</taxon>
    </lineage>
</organism>
<dbReference type="AlphaFoldDB" id="A0A383EMS7"/>
<reference evidence="1" key="1">
    <citation type="submission" date="2018-05" db="EMBL/GenBank/DDBJ databases">
        <authorList>
            <person name="Lanie J.A."/>
            <person name="Ng W.-L."/>
            <person name="Kazmierczak K.M."/>
            <person name="Andrzejewski T.M."/>
            <person name="Davidsen T.M."/>
            <person name="Wayne K.J."/>
            <person name="Tettelin H."/>
            <person name="Glass J.I."/>
            <person name="Rusch D."/>
            <person name="Podicherti R."/>
            <person name="Tsui H.-C.T."/>
            <person name="Winkler M.E."/>
        </authorList>
    </citation>
    <scope>NUCLEOTIDE SEQUENCE</scope>
</reference>
<accession>A0A383EMS7</accession>
<dbReference type="InterPro" id="IPR036278">
    <property type="entry name" value="Sialidase_sf"/>
</dbReference>
<evidence type="ECO:0000313" key="1">
    <source>
        <dbReference type="EMBL" id="SVE57388.1"/>
    </source>
</evidence>
<proteinExistence type="predicted"/>
<dbReference type="SUPFAM" id="SSF50939">
    <property type="entry name" value="Sialidases"/>
    <property type="match status" value="1"/>
</dbReference>
<name>A0A383EMS7_9ZZZZ</name>
<dbReference type="Gene3D" id="2.120.10.10">
    <property type="match status" value="1"/>
</dbReference>
<evidence type="ECO:0008006" key="2">
    <source>
        <dbReference type="Google" id="ProtNLM"/>
    </source>
</evidence>
<feature type="non-terminal residue" evidence="1">
    <location>
        <position position="161"/>
    </location>
</feature>
<protein>
    <recommendedName>
        <fullName evidence="2">Sialidase domain-containing protein</fullName>
    </recommendedName>
</protein>
<sequence length="161" mass="18268">MFYAATSLMAESIAEGGPKQDMHLTQIKRIIEVENGVIASYPDDFYGYFGWPTVARMPDGKIVAVASGFRNAHVCPFGRSVFFYSTDQGQTWSSPRVIQDSPLDDRDTGIVSCSGDRLLMTWFSTDIRGQFDKYTKNFEASRLTRWSDGLRRITDVNARKW</sequence>